<evidence type="ECO:0000313" key="3">
    <source>
        <dbReference type="Proteomes" id="UP000299102"/>
    </source>
</evidence>
<evidence type="ECO:0000256" key="1">
    <source>
        <dbReference type="SAM" id="MobiDB-lite"/>
    </source>
</evidence>
<dbReference type="STRING" id="151549.A0A4C1YBQ0"/>
<name>A0A4C1YBQ0_EUMVA</name>
<proteinExistence type="predicted"/>
<reference evidence="2 3" key="1">
    <citation type="journal article" date="2019" name="Commun. Biol.">
        <title>The bagworm genome reveals a unique fibroin gene that provides high tensile strength.</title>
        <authorList>
            <person name="Kono N."/>
            <person name="Nakamura H."/>
            <person name="Ohtoshi R."/>
            <person name="Tomita M."/>
            <person name="Numata K."/>
            <person name="Arakawa K."/>
        </authorList>
    </citation>
    <scope>NUCLEOTIDE SEQUENCE [LARGE SCALE GENOMIC DNA]</scope>
</reference>
<dbReference type="PANTHER" id="PTHR47331">
    <property type="entry name" value="PHD-TYPE DOMAIN-CONTAINING PROTEIN"/>
    <property type="match status" value="1"/>
</dbReference>
<gene>
    <name evidence="2" type="ORF">EVAR_88340_1</name>
</gene>
<comment type="caution">
    <text evidence="2">The sequence shown here is derived from an EMBL/GenBank/DDBJ whole genome shotgun (WGS) entry which is preliminary data.</text>
</comment>
<dbReference type="OrthoDB" id="8065733at2759"/>
<accession>A0A4C1YBQ0</accession>
<evidence type="ECO:0000313" key="2">
    <source>
        <dbReference type="EMBL" id="GBP72384.1"/>
    </source>
</evidence>
<protein>
    <submittedName>
        <fullName evidence="2">Uncharacterized protein</fullName>
    </submittedName>
</protein>
<dbReference type="EMBL" id="BGZK01001143">
    <property type="protein sequence ID" value="GBP72384.1"/>
    <property type="molecule type" value="Genomic_DNA"/>
</dbReference>
<dbReference type="AlphaFoldDB" id="A0A4C1YBQ0"/>
<dbReference type="PANTHER" id="PTHR47331:SF1">
    <property type="entry name" value="GAG-LIKE PROTEIN"/>
    <property type="match status" value="1"/>
</dbReference>
<organism evidence="2 3">
    <name type="scientific">Eumeta variegata</name>
    <name type="common">Bagworm moth</name>
    <name type="synonym">Eumeta japonica</name>
    <dbReference type="NCBI Taxonomy" id="151549"/>
    <lineage>
        <taxon>Eukaryota</taxon>
        <taxon>Metazoa</taxon>
        <taxon>Ecdysozoa</taxon>
        <taxon>Arthropoda</taxon>
        <taxon>Hexapoda</taxon>
        <taxon>Insecta</taxon>
        <taxon>Pterygota</taxon>
        <taxon>Neoptera</taxon>
        <taxon>Endopterygota</taxon>
        <taxon>Lepidoptera</taxon>
        <taxon>Glossata</taxon>
        <taxon>Ditrysia</taxon>
        <taxon>Tineoidea</taxon>
        <taxon>Psychidae</taxon>
        <taxon>Oiketicinae</taxon>
        <taxon>Eumeta</taxon>
    </lineage>
</organism>
<sequence length="127" mass="13831">MSKQQSTLPSKERDLLEEENADNAMMTPLELQVSLGGGDHALSMGYAETATTSSTTGSERYLPHFAVVHPAKPGQIRVVFDPAARSGETSLNDHLLPGPDLLRLLLGVIMRFCQYEIAVAADVQEMF</sequence>
<feature type="region of interest" description="Disordered" evidence="1">
    <location>
        <begin position="1"/>
        <end position="30"/>
    </location>
</feature>
<keyword evidence="3" id="KW-1185">Reference proteome</keyword>
<dbReference type="Proteomes" id="UP000299102">
    <property type="component" value="Unassembled WGS sequence"/>
</dbReference>